<dbReference type="Pfam" id="PF01555">
    <property type="entry name" value="N6_N4_Mtase"/>
    <property type="match status" value="1"/>
</dbReference>
<proteinExistence type="predicted"/>
<reference evidence="4 5" key="1">
    <citation type="submission" date="2013-01" db="EMBL/GenBank/DDBJ databases">
        <authorList>
            <person name="Harkins D.M."/>
            <person name="Durkin A.S."/>
            <person name="Brinkac L.M."/>
            <person name="Haft D.H."/>
            <person name="Selengut J.D."/>
            <person name="Sanka R."/>
            <person name="DePew J."/>
            <person name="Purushe J."/>
            <person name="Picardeau M."/>
            <person name="Werts C."/>
            <person name="Goarant C."/>
            <person name="Vinetz J.M."/>
            <person name="Sutton G.G."/>
            <person name="Nierman W.C."/>
            <person name="Fouts D.E."/>
        </authorList>
    </citation>
    <scope>NUCLEOTIDE SEQUENCE [LARGE SCALE GENOMIC DNA]</scope>
    <source>
        <strain evidence="4 5">200701872</strain>
    </source>
</reference>
<dbReference type="GO" id="GO:0032259">
    <property type="term" value="P:methylation"/>
    <property type="evidence" value="ECO:0007669"/>
    <property type="project" value="UniProtKB-KW"/>
</dbReference>
<keyword evidence="2" id="KW-0808">Transferase</keyword>
<evidence type="ECO:0000313" key="5">
    <source>
        <dbReference type="Proteomes" id="UP000012117"/>
    </source>
</evidence>
<evidence type="ECO:0000313" key="4">
    <source>
        <dbReference type="EMBL" id="EMP06966.1"/>
    </source>
</evidence>
<name>M6ZLK1_LEPIR</name>
<evidence type="ECO:0000259" key="3">
    <source>
        <dbReference type="Pfam" id="PF01555"/>
    </source>
</evidence>
<evidence type="ECO:0000256" key="2">
    <source>
        <dbReference type="ARBA" id="ARBA00022679"/>
    </source>
</evidence>
<gene>
    <name evidence="4" type="ORF">LEP1GSC124_1812</name>
</gene>
<evidence type="ECO:0000256" key="1">
    <source>
        <dbReference type="ARBA" id="ARBA00022603"/>
    </source>
</evidence>
<protein>
    <submittedName>
        <fullName evidence="4">DNA methylase domain protein</fullName>
    </submittedName>
</protein>
<organism evidence="4 5">
    <name type="scientific">Leptospira interrogans serovar Pyrogenes str. 200701872</name>
    <dbReference type="NCBI Taxonomy" id="1193029"/>
    <lineage>
        <taxon>Bacteria</taxon>
        <taxon>Pseudomonadati</taxon>
        <taxon>Spirochaetota</taxon>
        <taxon>Spirochaetia</taxon>
        <taxon>Leptospirales</taxon>
        <taxon>Leptospiraceae</taxon>
        <taxon>Leptospira</taxon>
    </lineage>
</organism>
<dbReference type="GO" id="GO:0003677">
    <property type="term" value="F:DNA binding"/>
    <property type="evidence" value="ECO:0007669"/>
    <property type="project" value="InterPro"/>
</dbReference>
<sequence>MGSGTTGVACIRAGRNFVGIEKDKDIFDVASRRIEIAHTIHKLNSLPSLFR</sequence>
<keyword evidence="1 4" id="KW-0489">Methyltransferase</keyword>
<dbReference type="BioCyc" id="LINT1193029:G11R4-2764-MONOMER"/>
<dbReference type="InterPro" id="IPR029063">
    <property type="entry name" value="SAM-dependent_MTases_sf"/>
</dbReference>
<comment type="caution">
    <text evidence="4">The sequence shown here is derived from an EMBL/GenBank/DDBJ whole genome shotgun (WGS) entry which is preliminary data.</text>
</comment>
<feature type="domain" description="DNA methylase N-4/N-6" evidence="3">
    <location>
        <begin position="1"/>
        <end position="30"/>
    </location>
</feature>
<accession>M6ZLK1</accession>
<dbReference type="EMBL" id="AKWN02000290">
    <property type="protein sequence ID" value="EMP06966.1"/>
    <property type="molecule type" value="Genomic_DNA"/>
</dbReference>
<dbReference type="Gene3D" id="3.40.50.150">
    <property type="entry name" value="Vaccinia Virus protein VP39"/>
    <property type="match status" value="1"/>
</dbReference>
<dbReference type="InterPro" id="IPR002941">
    <property type="entry name" value="DNA_methylase_N4/N6"/>
</dbReference>
<dbReference type="AlphaFoldDB" id="M6ZLK1"/>
<dbReference type="Proteomes" id="UP000012117">
    <property type="component" value="Unassembled WGS sequence"/>
</dbReference>
<dbReference type="GO" id="GO:0008170">
    <property type="term" value="F:N-methyltransferase activity"/>
    <property type="evidence" value="ECO:0007669"/>
    <property type="project" value="InterPro"/>
</dbReference>
<dbReference type="SUPFAM" id="SSF53335">
    <property type="entry name" value="S-adenosyl-L-methionine-dependent methyltransferases"/>
    <property type="match status" value="1"/>
</dbReference>